<comment type="caution">
    <text evidence="3">The sequence shown here is derived from an EMBL/GenBank/DDBJ whole genome shotgun (WGS) entry which is preliminary data.</text>
</comment>
<dbReference type="InterPro" id="IPR058848">
    <property type="entry name" value="Ulvan_lyase_C"/>
</dbReference>
<dbReference type="AlphaFoldDB" id="A0A1S1YTZ2"/>
<organism evidence="3 4">
    <name type="scientific">Flammeovirga pacifica</name>
    <dbReference type="NCBI Taxonomy" id="915059"/>
    <lineage>
        <taxon>Bacteria</taxon>
        <taxon>Pseudomonadati</taxon>
        <taxon>Bacteroidota</taxon>
        <taxon>Cytophagia</taxon>
        <taxon>Cytophagales</taxon>
        <taxon>Flammeovirgaceae</taxon>
        <taxon>Flammeovirga</taxon>
    </lineage>
</organism>
<sequence>MSYTIFNWKILSDRKLFLFVLFFSIAIISNAQSLQHPTIWITEEEKEEILNKAATYDWAQELVDNVYKVVDGKVRIHEKYPDRILKKIPPLAEDDNIPELSVTTVHQHGKVTGLAANAGLLYYLSGKEEYAQLAADIIWHYGSELATRTPQTTSICGYPFYDARTSYGQIAIAYDFIQPWLKASKRVVVNHKCDKFEDYDDKVMQKAILNMTDNVLQQYGRPDHHGKSISNHPVLTAPGALFLILCVEDDKERDHLFNVFWEKGTSHQNSFKNTILPMFGAQGIWPESTSYSFMANVTMILNIIDRIKPEMNVYKDYKYILDGNFLFDNLRLPDGRFVSYGDTHRKNDGTEALYRYTLNLAERRNLTTYEQKAKVALRQKYNQQGGFSTNVEIATFGYYTSFTKLLWGIDVPKQIETTIDFQKPTVVIEHAGVVLQRNYVKKNNEEFGLCGVIGGAHYVHSHVTGISMELYGEGYVMAPQAGLPTSVAQRRIPLHEHYFRLYAGNNTVVVNGSSHGLDEGSWKGKANVWQNRTVNIAAEPSHLDDPISTNFSFATQHLEDEVNNAIQERTLSTIRTSPETAYYFDLFRSKSLDENKFHDYIYHNLGDKMTVMNDNEKKIPTSPTDKYDNDIGDQVHSPGWKFFENTNSSAPIDKAVTVRYDLLKDKKYMHQFLPSGVTREYTTALAPASRDINEEYLDKKTQVLVIRQQGEAWDRPFISVFEPSASKKSSIQSVTPLENGQSIVGVEVKSKVHGDTVTDFILCTDGSNFEYNNPSLGIYFKGRYGIVRVVEKNNGDKETTLYIGDGHSLSYGDRVVYANKERKGIKVFSLN</sequence>
<feature type="domain" description="Endo-acting ulvan lyase 2nd" evidence="2">
    <location>
        <begin position="282"/>
        <end position="422"/>
    </location>
</feature>
<dbReference type="Pfam" id="PF26374">
    <property type="entry name" value="Ulvan_lyaseC"/>
    <property type="match status" value="1"/>
</dbReference>
<dbReference type="OrthoDB" id="8732671at2"/>
<proteinExistence type="predicted"/>
<dbReference type="Gene3D" id="2.70.98.70">
    <property type="match status" value="1"/>
</dbReference>
<name>A0A1S1YTZ2_FLAPC</name>
<dbReference type="Pfam" id="PF26377">
    <property type="entry name" value="Ulvan_lyase_2nd"/>
    <property type="match status" value="1"/>
</dbReference>
<dbReference type="SUPFAM" id="SSF48230">
    <property type="entry name" value="Chondroitin AC/alginate lyase"/>
    <property type="match status" value="1"/>
</dbReference>
<dbReference type="STRING" id="915059.NH26_23275"/>
<dbReference type="RefSeq" id="WP_044216991.1">
    <property type="nucleotide sequence ID" value="NZ_JRYR02000002.1"/>
</dbReference>
<protein>
    <recommendedName>
        <fullName evidence="5">Alginate lyase domain-containing protein</fullName>
    </recommendedName>
</protein>
<dbReference type="Gene3D" id="1.50.10.100">
    <property type="entry name" value="Chondroitin AC/alginate lyase"/>
    <property type="match status" value="1"/>
</dbReference>
<evidence type="ECO:0008006" key="5">
    <source>
        <dbReference type="Google" id="ProtNLM"/>
    </source>
</evidence>
<evidence type="ECO:0000313" key="4">
    <source>
        <dbReference type="Proteomes" id="UP000179797"/>
    </source>
</evidence>
<dbReference type="EMBL" id="JRYR02000002">
    <property type="protein sequence ID" value="OHX64502.1"/>
    <property type="molecule type" value="Genomic_DNA"/>
</dbReference>
<evidence type="ECO:0000259" key="1">
    <source>
        <dbReference type="Pfam" id="PF26374"/>
    </source>
</evidence>
<dbReference type="Proteomes" id="UP000179797">
    <property type="component" value="Unassembled WGS sequence"/>
</dbReference>
<dbReference type="InterPro" id="IPR058849">
    <property type="entry name" value="Ulvan_lyase_2nd"/>
</dbReference>
<evidence type="ECO:0000259" key="2">
    <source>
        <dbReference type="Pfam" id="PF26377"/>
    </source>
</evidence>
<reference evidence="3 4" key="1">
    <citation type="journal article" date="2012" name="Int. J. Syst. Evol. Microbiol.">
        <title>Flammeovirga pacifica sp. nov., isolated from deep-sea sediment.</title>
        <authorList>
            <person name="Xu H."/>
            <person name="Fu Y."/>
            <person name="Yang N."/>
            <person name="Ding Z."/>
            <person name="Lai Q."/>
            <person name="Zeng R."/>
        </authorList>
    </citation>
    <scope>NUCLEOTIDE SEQUENCE [LARGE SCALE GENOMIC DNA]</scope>
    <source>
        <strain evidence="4">DSM 24597 / LMG 26175 / WPAGA1</strain>
    </source>
</reference>
<accession>A0A1S1YTZ2</accession>
<feature type="domain" description="Endo-acting ulvan lyase C-terminal" evidence="1">
    <location>
        <begin position="731"/>
        <end position="828"/>
    </location>
</feature>
<evidence type="ECO:0000313" key="3">
    <source>
        <dbReference type="EMBL" id="OHX64502.1"/>
    </source>
</evidence>
<gene>
    <name evidence="3" type="ORF">NH26_23275</name>
</gene>
<dbReference type="InterPro" id="IPR008929">
    <property type="entry name" value="Chondroitin_lyas"/>
</dbReference>
<keyword evidence="4" id="KW-1185">Reference proteome</keyword>